<evidence type="ECO:0000259" key="3">
    <source>
        <dbReference type="Pfam" id="PF13947"/>
    </source>
</evidence>
<feature type="domain" description="Wall-associated receptor kinase galacturonan-binding" evidence="3">
    <location>
        <begin position="75"/>
        <end position="130"/>
    </location>
</feature>
<protein>
    <submittedName>
        <fullName evidence="4">Wall-associated receptor kinase, galacturonan-binding domain-containing protein</fullName>
    </submittedName>
</protein>
<dbReference type="InterPro" id="IPR025287">
    <property type="entry name" value="WAK_GUB"/>
</dbReference>
<keyword evidence="4" id="KW-0675">Receptor</keyword>
<keyword evidence="2" id="KW-0732">Signal</keyword>
<dbReference type="Pfam" id="PF13947">
    <property type="entry name" value="GUB_WAK_bind"/>
    <property type="match status" value="1"/>
</dbReference>
<dbReference type="AlphaFoldDB" id="A0A2U1LE09"/>
<accession>A0A2U1LE09</accession>
<proteinExistence type="predicted"/>
<keyword evidence="4" id="KW-0418">Kinase</keyword>
<dbReference type="OrthoDB" id="997412at2759"/>
<name>A0A2U1LE09_ARTAN</name>
<keyword evidence="4" id="KW-0808">Transferase</keyword>
<keyword evidence="5" id="KW-1185">Reference proteome</keyword>
<dbReference type="GO" id="GO:0016301">
    <property type="term" value="F:kinase activity"/>
    <property type="evidence" value="ECO:0007669"/>
    <property type="project" value="UniProtKB-KW"/>
</dbReference>
<comment type="caution">
    <text evidence="4">The sequence shown here is derived from an EMBL/GenBank/DDBJ whole genome shotgun (WGS) entry which is preliminary data.</text>
</comment>
<dbReference type="EMBL" id="PKPP01009904">
    <property type="protein sequence ID" value="PWA47235.1"/>
    <property type="molecule type" value="Genomic_DNA"/>
</dbReference>
<gene>
    <name evidence="4" type="ORF">CTI12_AA501190</name>
</gene>
<dbReference type="STRING" id="35608.A0A2U1LE09"/>
<dbReference type="GO" id="GO:0030247">
    <property type="term" value="F:polysaccharide binding"/>
    <property type="evidence" value="ECO:0007669"/>
    <property type="project" value="InterPro"/>
</dbReference>
<evidence type="ECO:0000313" key="4">
    <source>
        <dbReference type="EMBL" id="PWA47235.1"/>
    </source>
</evidence>
<sequence length="331" mass="36260">MAEGMSTLGMTDGKAELPDWWDLSHKPRFFTHCGHFYAQRSEPAAAELALLGASRYITCKPTSPSLVPRYTKPGCTQMCGNISIPYPFGIEPNCYLNKWYAVNCTSSKPYLSSLKNLPLLRIDLYEQMVLVNVRRSSDCQSPGSNSSRVMNVDLGDTNTPFLFSKSHNKFIVEGCGKATISSGGNVLMECTTTCSQQSLTARVKNCETHILYYLKTYSVNLTSSGTQTGYNSCLSAFLAAGESYIGQSVDMNTSLVPVVLRWTLPNDFSEASCGYNFTRHELHTNDSSSVNTAKCSCWSELDEGNPYISGGCQGIFASPFSSSFGLSFMHA</sequence>
<dbReference type="PANTHER" id="PTHR33491">
    <property type="entry name" value="OSJNBA0016N04.9 PROTEIN"/>
    <property type="match status" value="1"/>
</dbReference>
<dbReference type="GO" id="GO:0016020">
    <property type="term" value="C:membrane"/>
    <property type="evidence" value="ECO:0007669"/>
    <property type="project" value="UniProtKB-SubCell"/>
</dbReference>
<evidence type="ECO:0000313" key="5">
    <source>
        <dbReference type="Proteomes" id="UP000245207"/>
    </source>
</evidence>
<organism evidence="4 5">
    <name type="scientific">Artemisia annua</name>
    <name type="common">Sweet wormwood</name>
    <dbReference type="NCBI Taxonomy" id="35608"/>
    <lineage>
        <taxon>Eukaryota</taxon>
        <taxon>Viridiplantae</taxon>
        <taxon>Streptophyta</taxon>
        <taxon>Embryophyta</taxon>
        <taxon>Tracheophyta</taxon>
        <taxon>Spermatophyta</taxon>
        <taxon>Magnoliopsida</taxon>
        <taxon>eudicotyledons</taxon>
        <taxon>Gunneridae</taxon>
        <taxon>Pentapetalae</taxon>
        <taxon>asterids</taxon>
        <taxon>campanulids</taxon>
        <taxon>Asterales</taxon>
        <taxon>Asteraceae</taxon>
        <taxon>Asteroideae</taxon>
        <taxon>Anthemideae</taxon>
        <taxon>Artemisiinae</taxon>
        <taxon>Artemisia</taxon>
    </lineage>
</organism>
<comment type="subcellular location">
    <subcellularLocation>
        <location evidence="1">Membrane</location>
        <topology evidence="1">Single-pass membrane protein</topology>
    </subcellularLocation>
</comment>
<evidence type="ECO:0000256" key="2">
    <source>
        <dbReference type="ARBA" id="ARBA00022729"/>
    </source>
</evidence>
<evidence type="ECO:0000256" key="1">
    <source>
        <dbReference type="ARBA" id="ARBA00004167"/>
    </source>
</evidence>
<reference evidence="4 5" key="1">
    <citation type="journal article" date="2018" name="Mol. Plant">
        <title>The genome of Artemisia annua provides insight into the evolution of Asteraceae family and artemisinin biosynthesis.</title>
        <authorList>
            <person name="Shen Q."/>
            <person name="Zhang L."/>
            <person name="Liao Z."/>
            <person name="Wang S."/>
            <person name="Yan T."/>
            <person name="Shi P."/>
            <person name="Liu M."/>
            <person name="Fu X."/>
            <person name="Pan Q."/>
            <person name="Wang Y."/>
            <person name="Lv Z."/>
            <person name="Lu X."/>
            <person name="Zhang F."/>
            <person name="Jiang W."/>
            <person name="Ma Y."/>
            <person name="Chen M."/>
            <person name="Hao X."/>
            <person name="Li L."/>
            <person name="Tang Y."/>
            <person name="Lv G."/>
            <person name="Zhou Y."/>
            <person name="Sun X."/>
            <person name="Brodelius P.E."/>
            <person name="Rose J.K.C."/>
            <person name="Tang K."/>
        </authorList>
    </citation>
    <scope>NUCLEOTIDE SEQUENCE [LARGE SCALE GENOMIC DNA]</scope>
    <source>
        <strain evidence="5">cv. Huhao1</strain>
        <tissue evidence="4">Leaf</tissue>
    </source>
</reference>
<dbReference type="Proteomes" id="UP000245207">
    <property type="component" value="Unassembled WGS sequence"/>
</dbReference>